<dbReference type="InterPro" id="IPR050986">
    <property type="entry name" value="GutQ/KpsF_isomerases"/>
</dbReference>
<dbReference type="GO" id="GO:0019146">
    <property type="term" value="F:arabinose-5-phosphate isomerase activity"/>
    <property type="evidence" value="ECO:0007669"/>
    <property type="project" value="UniProtKB-ARBA"/>
</dbReference>
<dbReference type="InterPro" id="IPR046342">
    <property type="entry name" value="CBS_dom_sf"/>
</dbReference>
<dbReference type="InterPro" id="IPR035474">
    <property type="entry name" value="SIS_Kpsf"/>
</dbReference>
<comment type="caution">
    <text evidence="10">The sequence shown here is derived from an EMBL/GenBank/DDBJ whole genome shotgun (WGS) entry which is preliminary data.</text>
</comment>
<gene>
    <name evidence="10" type="ORF">GCM10007301_42620</name>
</gene>
<evidence type="ECO:0000256" key="6">
    <source>
        <dbReference type="PIRSR" id="PIRSR004692-3"/>
    </source>
</evidence>
<feature type="binding site" evidence="5">
    <location>
        <position position="82"/>
    </location>
    <ligand>
        <name>Zn(2+)</name>
        <dbReference type="ChEBI" id="CHEBI:29105"/>
    </ligand>
</feature>
<dbReference type="SUPFAM" id="SSF53697">
    <property type="entry name" value="SIS domain"/>
    <property type="match status" value="1"/>
</dbReference>
<dbReference type="Gene3D" id="3.10.580.10">
    <property type="entry name" value="CBS-domain"/>
    <property type="match status" value="1"/>
</dbReference>
<evidence type="ECO:0000259" key="9">
    <source>
        <dbReference type="PROSITE" id="PS51464"/>
    </source>
</evidence>
<reference evidence="10" key="2">
    <citation type="submission" date="2020-09" db="EMBL/GenBank/DDBJ databases">
        <authorList>
            <person name="Sun Q."/>
            <person name="Sedlacek I."/>
        </authorList>
    </citation>
    <scope>NUCLEOTIDE SEQUENCE</scope>
    <source>
        <strain evidence="10">CCM 7897</strain>
    </source>
</reference>
<dbReference type="GO" id="GO:1901135">
    <property type="term" value="P:carbohydrate derivative metabolic process"/>
    <property type="evidence" value="ECO:0007669"/>
    <property type="project" value="InterPro"/>
</dbReference>
<comment type="similarity">
    <text evidence="1 4">Belongs to the SIS family. GutQ/KpsF subfamily.</text>
</comment>
<evidence type="ECO:0000256" key="1">
    <source>
        <dbReference type="ARBA" id="ARBA00008165"/>
    </source>
</evidence>
<feature type="site" description="Catalytically relevant" evidence="6">
    <location>
        <position position="111"/>
    </location>
</feature>
<dbReference type="InterPro" id="IPR001347">
    <property type="entry name" value="SIS_dom"/>
</dbReference>
<evidence type="ECO:0000256" key="5">
    <source>
        <dbReference type="PIRSR" id="PIRSR004692-2"/>
    </source>
</evidence>
<evidence type="ECO:0000313" key="10">
    <source>
        <dbReference type="EMBL" id="GGF78108.1"/>
    </source>
</evidence>
<dbReference type="FunFam" id="3.40.50.10490:FF:000011">
    <property type="entry name" value="Arabinose 5-phosphate isomerase"/>
    <property type="match status" value="1"/>
</dbReference>
<dbReference type="GO" id="GO:0046872">
    <property type="term" value="F:metal ion binding"/>
    <property type="evidence" value="ECO:0007669"/>
    <property type="project" value="UniProtKB-KW"/>
</dbReference>
<dbReference type="Pfam" id="PF00571">
    <property type="entry name" value="CBS"/>
    <property type="match status" value="2"/>
</dbReference>
<organism evidence="10 11">
    <name type="scientific">Azorhizobium oxalatiphilum</name>
    <dbReference type="NCBI Taxonomy" id="980631"/>
    <lineage>
        <taxon>Bacteria</taxon>
        <taxon>Pseudomonadati</taxon>
        <taxon>Pseudomonadota</taxon>
        <taxon>Alphaproteobacteria</taxon>
        <taxon>Hyphomicrobiales</taxon>
        <taxon>Xanthobacteraceae</taxon>
        <taxon>Azorhizobium</taxon>
    </lineage>
</organism>
<dbReference type="AlphaFoldDB" id="A0A917FF58"/>
<feature type="site" description="Catalytically relevant" evidence="6">
    <location>
        <position position="59"/>
    </location>
</feature>
<feature type="domain" description="SIS" evidence="9">
    <location>
        <begin position="41"/>
        <end position="184"/>
    </location>
</feature>
<reference evidence="10" key="1">
    <citation type="journal article" date="2014" name="Int. J. Syst. Evol. Microbiol.">
        <title>Complete genome sequence of Corynebacterium casei LMG S-19264T (=DSM 44701T), isolated from a smear-ripened cheese.</title>
        <authorList>
            <consortium name="US DOE Joint Genome Institute (JGI-PGF)"/>
            <person name="Walter F."/>
            <person name="Albersmeier A."/>
            <person name="Kalinowski J."/>
            <person name="Ruckert C."/>
        </authorList>
    </citation>
    <scope>NUCLEOTIDE SEQUENCE</scope>
    <source>
        <strain evidence="10">CCM 7897</strain>
    </source>
</reference>
<name>A0A917FF58_9HYPH</name>
<dbReference type="PANTHER" id="PTHR42745">
    <property type="match status" value="1"/>
</dbReference>
<protein>
    <submittedName>
        <fullName evidence="10">KpsF/GutQ family protein</fullName>
    </submittedName>
</protein>
<dbReference type="InterPro" id="IPR004800">
    <property type="entry name" value="KdsD/KpsF-type"/>
</dbReference>
<evidence type="ECO:0000256" key="7">
    <source>
        <dbReference type="PROSITE-ProRule" id="PRU00703"/>
    </source>
</evidence>
<feature type="site" description="Catalytically relevant" evidence="6">
    <location>
        <position position="193"/>
    </location>
</feature>
<keyword evidence="2" id="KW-0677">Repeat</keyword>
<dbReference type="GO" id="GO:0097367">
    <property type="term" value="F:carbohydrate derivative binding"/>
    <property type="evidence" value="ECO:0007669"/>
    <property type="project" value="InterPro"/>
</dbReference>
<keyword evidence="5" id="KW-0479">Metal-binding</keyword>
<dbReference type="PROSITE" id="PS51464">
    <property type="entry name" value="SIS"/>
    <property type="match status" value="1"/>
</dbReference>
<keyword evidence="3 7" id="KW-0129">CBS domain</keyword>
<feature type="domain" description="CBS" evidence="8">
    <location>
        <begin position="209"/>
        <end position="267"/>
    </location>
</feature>
<dbReference type="InterPro" id="IPR000644">
    <property type="entry name" value="CBS_dom"/>
</dbReference>
<dbReference type="Gene3D" id="3.40.50.10490">
    <property type="entry name" value="Glucose-6-phosphate isomerase like protein, domain 1"/>
    <property type="match status" value="1"/>
</dbReference>
<dbReference type="PROSITE" id="PS51371">
    <property type="entry name" value="CBS"/>
    <property type="match status" value="2"/>
</dbReference>
<dbReference type="PIRSF" id="PIRSF004692">
    <property type="entry name" value="KdsD_KpsF"/>
    <property type="match status" value="1"/>
</dbReference>
<feature type="domain" description="CBS" evidence="8">
    <location>
        <begin position="274"/>
        <end position="325"/>
    </location>
</feature>
<dbReference type="PANTHER" id="PTHR42745:SF1">
    <property type="entry name" value="ARABINOSE 5-PHOSPHATE ISOMERASE KDSD"/>
    <property type="match status" value="1"/>
</dbReference>
<evidence type="ECO:0000256" key="3">
    <source>
        <dbReference type="ARBA" id="ARBA00023122"/>
    </source>
</evidence>
<dbReference type="NCBIfam" id="TIGR00393">
    <property type="entry name" value="kpsF"/>
    <property type="match status" value="1"/>
</dbReference>
<evidence type="ECO:0000256" key="4">
    <source>
        <dbReference type="PIRNR" id="PIRNR004692"/>
    </source>
</evidence>
<dbReference type="RefSeq" id="WP_244644582.1">
    <property type="nucleotide sequence ID" value="NZ_BMCT01000007.1"/>
</dbReference>
<dbReference type="Pfam" id="PF01380">
    <property type="entry name" value="SIS"/>
    <property type="match status" value="1"/>
</dbReference>
<evidence type="ECO:0000259" key="8">
    <source>
        <dbReference type="PROSITE" id="PS51371"/>
    </source>
</evidence>
<evidence type="ECO:0000313" key="11">
    <source>
        <dbReference type="Proteomes" id="UP000606044"/>
    </source>
</evidence>
<keyword evidence="11" id="KW-1185">Reference proteome</keyword>
<dbReference type="CDD" id="cd05014">
    <property type="entry name" value="SIS_Kpsf"/>
    <property type="match status" value="1"/>
</dbReference>
<evidence type="ECO:0000256" key="2">
    <source>
        <dbReference type="ARBA" id="ARBA00022737"/>
    </source>
</evidence>
<dbReference type="Proteomes" id="UP000606044">
    <property type="component" value="Unassembled WGS sequence"/>
</dbReference>
<accession>A0A917FF58</accession>
<feature type="site" description="Catalytically relevant" evidence="6">
    <location>
        <position position="152"/>
    </location>
</feature>
<sequence>MTEPRSAAIASALATLETEAAGLAALTAAVGNGLGAAFERAVSIIMGARGRVIVTGMGKSGHVARKIAATLASTGTPSHYVHPAEASHGDLGMVAPEDVIVALSWSGETAELRDIVDYSQRFDVPLIAITSDRDSTLSRAAGVVLALPLAKEACPLGLAPTTSTLMQLAMGDALAVALLESRGFTATDFRTFHPGGKLGANLKFVRDVMRAGDALPLAKAGALMGEVLVEMSTKGLGCVAVLDGEGKLAGIVTDGDLRRHMANDLPSRPVDAIMSRSPKTVRPDQLASEALRILNTAKITALMVVEDGRPVGALHIHDLLHVGVA</sequence>
<keyword evidence="5" id="KW-0862">Zinc</keyword>
<dbReference type="EMBL" id="BMCT01000007">
    <property type="protein sequence ID" value="GGF78108.1"/>
    <property type="molecule type" value="Genomic_DNA"/>
</dbReference>
<dbReference type="CDD" id="cd04604">
    <property type="entry name" value="CBS_pair_SIS_assoc"/>
    <property type="match status" value="1"/>
</dbReference>
<dbReference type="SMART" id="SM00116">
    <property type="entry name" value="CBS"/>
    <property type="match status" value="2"/>
</dbReference>
<dbReference type="GO" id="GO:0005975">
    <property type="term" value="P:carbohydrate metabolic process"/>
    <property type="evidence" value="ECO:0007669"/>
    <property type="project" value="InterPro"/>
</dbReference>
<proteinExistence type="inferred from homology"/>
<dbReference type="InterPro" id="IPR046348">
    <property type="entry name" value="SIS_dom_sf"/>
</dbReference>